<evidence type="ECO:0000313" key="1">
    <source>
        <dbReference type="EMBL" id="KAK6176584.1"/>
    </source>
</evidence>
<dbReference type="InterPro" id="IPR011011">
    <property type="entry name" value="Znf_FYVE_PHD"/>
</dbReference>
<dbReference type="AlphaFoldDB" id="A0AAN8JKW8"/>
<comment type="caution">
    <text evidence="1">The sequence shown here is derived from an EMBL/GenBank/DDBJ whole genome shotgun (WGS) entry which is preliminary data.</text>
</comment>
<keyword evidence="2" id="KW-1185">Reference proteome</keyword>
<evidence type="ECO:0000313" key="2">
    <source>
        <dbReference type="Proteomes" id="UP001347796"/>
    </source>
</evidence>
<dbReference type="PANTHER" id="PTHR37445">
    <property type="entry name" value="PROTEIN CBG24663"/>
    <property type="match status" value="1"/>
</dbReference>
<sequence length="385" mass="44156">MASNAVSKPKKRIRPDSDSNETIQCLICEINIKDTEAALQCEMCEQCFCLSCSKMSKETYEVLQNDNFENLVWTCRVCKINFPKFSKISNSLKQIDNDNKARLGLVEDKLQQFQNEIPIQIQASAKELKLEVKEDITSELKEDITSLIQVQVKEYDERKRRESNIMIFNLPEPKAENPDLRKTEDEDILWNLFDAIDSPQVTMTNIIRIGTRQQGKTRPLKLILCNASDRRKIFDACRLNRLVLSNHSIFNKVVIFITRDYTPVQREENKILRHELKRRQDAGENVKIRGNKIVTANNPTIPTSSKVVPQPVRRTYPGALSRTNIPGQIIINSITSTPKLAHSLPRTTDVDKRRIAYLNNDSLNDFLPTDETTMAYTDADVDNNA</sequence>
<dbReference type="Proteomes" id="UP001347796">
    <property type="component" value="Unassembled WGS sequence"/>
</dbReference>
<dbReference type="SUPFAM" id="SSF57903">
    <property type="entry name" value="FYVE/PHD zinc finger"/>
    <property type="match status" value="1"/>
</dbReference>
<proteinExistence type="predicted"/>
<protein>
    <submittedName>
        <fullName evidence="1">Uncharacterized protein</fullName>
    </submittedName>
</protein>
<gene>
    <name evidence="1" type="ORF">SNE40_014840</name>
</gene>
<dbReference type="PANTHER" id="PTHR37445:SF3">
    <property type="entry name" value="ZINC FINGER PHD-TYPE DOMAIN-CONTAINING PROTEIN"/>
    <property type="match status" value="1"/>
</dbReference>
<dbReference type="EMBL" id="JAZGQO010000010">
    <property type="protein sequence ID" value="KAK6176584.1"/>
    <property type="molecule type" value="Genomic_DNA"/>
</dbReference>
<reference evidence="1 2" key="1">
    <citation type="submission" date="2024-01" db="EMBL/GenBank/DDBJ databases">
        <title>The genome of the rayed Mediterranean limpet Patella caerulea (Linnaeus, 1758).</title>
        <authorList>
            <person name="Anh-Thu Weber A."/>
            <person name="Halstead-Nussloch G."/>
        </authorList>
    </citation>
    <scope>NUCLEOTIDE SEQUENCE [LARGE SCALE GENOMIC DNA]</scope>
    <source>
        <strain evidence="1">AATW-2023a</strain>
        <tissue evidence="1">Whole specimen</tissue>
    </source>
</reference>
<name>A0AAN8JKW8_PATCE</name>
<organism evidence="1 2">
    <name type="scientific">Patella caerulea</name>
    <name type="common">Rayed Mediterranean limpet</name>
    <dbReference type="NCBI Taxonomy" id="87958"/>
    <lineage>
        <taxon>Eukaryota</taxon>
        <taxon>Metazoa</taxon>
        <taxon>Spiralia</taxon>
        <taxon>Lophotrochozoa</taxon>
        <taxon>Mollusca</taxon>
        <taxon>Gastropoda</taxon>
        <taxon>Patellogastropoda</taxon>
        <taxon>Patelloidea</taxon>
        <taxon>Patellidae</taxon>
        <taxon>Patella</taxon>
    </lineage>
</organism>
<dbReference type="Gene3D" id="3.30.40.10">
    <property type="entry name" value="Zinc/RING finger domain, C3HC4 (zinc finger)"/>
    <property type="match status" value="1"/>
</dbReference>
<accession>A0AAN8JKW8</accession>
<dbReference type="InterPro" id="IPR013083">
    <property type="entry name" value="Znf_RING/FYVE/PHD"/>
</dbReference>